<keyword evidence="3" id="KW-1185">Reference proteome</keyword>
<reference evidence="2 3" key="1">
    <citation type="journal article" date="2014" name="Genome Biol. Evol.">
        <title>Comparative genomics and transcriptomics analyses reveal divergent lifestyle features of nematode endoparasitic fungus Hirsutella minnesotensis.</title>
        <authorList>
            <person name="Lai Y."/>
            <person name="Liu K."/>
            <person name="Zhang X."/>
            <person name="Zhang X."/>
            <person name="Li K."/>
            <person name="Wang N."/>
            <person name="Shu C."/>
            <person name="Wu Y."/>
            <person name="Wang C."/>
            <person name="Bushley K.E."/>
            <person name="Xiang M."/>
            <person name="Liu X."/>
        </authorList>
    </citation>
    <scope>NUCLEOTIDE SEQUENCE [LARGE SCALE GENOMIC DNA]</scope>
    <source>
        <strain evidence="2 3">3608</strain>
    </source>
</reference>
<evidence type="ECO:0000313" key="3">
    <source>
        <dbReference type="Proteomes" id="UP000054481"/>
    </source>
</evidence>
<gene>
    <name evidence="2" type="ORF">HIM_10724</name>
</gene>
<sequence>MDICHDAKAVFNNLAPVTLYLGTVDGIAATTSTNNEPRLYIYLQEKLPGVALAGVQGQSLGQRSRLIQDVARVFAVSYHQRRSSGDKGAKERGELVKGRVGSSLRWRLRLVEGLPGEQLARHVSTVAEHLDSIEELPWCLTHGDLVPGNVLIDPESGQLTGLVDWAEGEWLPLGVGLYGLEELLGRNVSGQGFEYFDDHEELRQLFWDKFLGFCKFNPRSSVELKIMDDIALARKLGILLWRGIAFDDGSIDRVVEAGRDDAELSKLSLFLGVADPLTRGPAYAGCGAAKADGHI</sequence>
<proteinExistence type="predicted"/>
<evidence type="ECO:0000313" key="2">
    <source>
        <dbReference type="EMBL" id="KJZ69891.1"/>
    </source>
</evidence>
<dbReference type="Pfam" id="PF01636">
    <property type="entry name" value="APH"/>
    <property type="match status" value="1"/>
</dbReference>
<accession>A0A0F7ZFX3</accession>
<name>A0A0F7ZFX3_9HYPO</name>
<dbReference type="Proteomes" id="UP000054481">
    <property type="component" value="Unassembled WGS sequence"/>
</dbReference>
<organism evidence="2 3">
    <name type="scientific">Hirsutella minnesotensis 3608</name>
    <dbReference type="NCBI Taxonomy" id="1043627"/>
    <lineage>
        <taxon>Eukaryota</taxon>
        <taxon>Fungi</taxon>
        <taxon>Dikarya</taxon>
        <taxon>Ascomycota</taxon>
        <taxon>Pezizomycotina</taxon>
        <taxon>Sordariomycetes</taxon>
        <taxon>Hypocreomycetidae</taxon>
        <taxon>Hypocreales</taxon>
        <taxon>Ophiocordycipitaceae</taxon>
        <taxon>Hirsutella</taxon>
    </lineage>
</organism>
<dbReference type="InterPro" id="IPR011009">
    <property type="entry name" value="Kinase-like_dom_sf"/>
</dbReference>
<dbReference type="PANTHER" id="PTHR21310:SF59">
    <property type="entry name" value="AMINOGLYCOSIDE PHOSPHOTRANSFERASE DOMAIN-CONTAINING PROTEIN"/>
    <property type="match status" value="1"/>
</dbReference>
<dbReference type="PANTHER" id="PTHR21310">
    <property type="entry name" value="AMINOGLYCOSIDE PHOSPHOTRANSFERASE-RELATED-RELATED"/>
    <property type="match status" value="1"/>
</dbReference>
<evidence type="ECO:0000259" key="1">
    <source>
        <dbReference type="Pfam" id="PF01636"/>
    </source>
</evidence>
<protein>
    <recommendedName>
        <fullName evidence="1">Aminoglycoside phosphotransferase domain-containing protein</fullName>
    </recommendedName>
</protein>
<dbReference type="OrthoDB" id="5598852at2759"/>
<dbReference type="InterPro" id="IPR051678">
    <property type="entry name" value="AGP_Transferase"/>
</dbReference>
<dbReference type="SUPFAM" id="SSF56112">
    <property type="entry name" value="Protein kinase-like (PK-like)"/>
    <property type="match status" value="1"/>
</dbReference>
<dbReference type="Gene3D" id="3.90.1200.10">
    <property type="match status" value="1"/>
</dbReference>
<feature type="domain" description="Aminoglycoside phosphotransferase" evidence="1">
    <location>
        <begin position="38"/>
        <end position="167"/>
    </location>
</feature>
<dbReference type="InterPro" id="IPR002575">
    <property type="entry name" value="Aminoglycoside_PTrfase"/>
</dbReference>
<dbReference type="AlphaFoldDB" id="A0A0F7ZFX3"/>
<dbReference type="EMBL" id="KQ030669">
    <property type="protein sequence ID" value="KJZ69891.1"/>
    <property type="molecule type" value="Genomic_DNA"/>
</dbReference>